<dbReference type="PANTHER" id="PTHR10949:SF0">
    <property type="entry name" value="LIPOYL SYNTHASE, MITOCHONDRIAL"/>
    <property type="match status" value="1"/>
</dbReference>
<evidence type="ECO:0000256" key="3">
    <source>
        <dbReference type="ARBA" id="ARBA00022679"/>
    </source>
</evidence>
<proteinExistence type="inferred from homology"/>
<evidence type="ECO:0000256" key="9">
    <source>
        <dbReference type="HAMAP-Rule" id="MF_00206"/>
    </source>
</evidence>
<dbReference type="Pfam" id="PF16881">
    <property type="entry name" value="LIAS_N"/>
    <property type="match status" value="1"/>
</dbReference>
<dbReference type="CDD" id="cd01335">
    <property type="entry name" value="Radical_SAM"/>
    <property type="match status" value="1"/>
</dbReference>
<protein>
    <recommendedName>
        <fullName evidence="9">Lipoyl synthase</fullName>
        <ecNumber evidence="9">2.8.1.8</ecNumber>
    </recommendedName>
    <alternativeName>
        <fullName evidence="9">Lip-syn</fullName>
        <shortName evidence="9">LS</shortName>
    </alternativeName>
    <alternativeName>
        <fullName evidence="9">Lipoate synthase</fullName>
    </alternativeName>
    <alternativeName>
        <fullName evidence="9">Lipoic acid synthase</fullName>
    </alternativeName>
    <alternativeName>
        <fullName evidence="9">Sulfur insertion protein LipA</fullName>
    </alternativeName>
</protein>
<feature type="binding site" evidence="9">
    <location>
        <position position="91"/>
    </location>
    <ligand>
        <name>[4Fe-4S] cluster</name>
        <dbReference type="ChEBI" id="CHEBI:49883"/>
        <label>2</label>
        <note>4Fe-4S-S-AdoMet</note>
    </ligand>
</feature>
<dbReference type="EMBL" id="LR699119">
    <property type="protein sequence ID" value="VVC76507.1"/>
    <property type="molecule type" value="Genomic_DNA"/>
</dbReference>
<evidence type="ECO:0000256" key="5">
    <source>
        <dbReference type="ARBA" id="ARBA00022723"/>
    </source>
</evidence>
<keyword evidence="1 9" id="KW-0004">4Fe-4S</keyword>
<dbReference type="Gene3D" id="3.20.20.70">
    <property type="entry name" value="Aldolase class I"/>
    <property type="match status" value="1"/>
</dbReference>
<dbReference type="SFLD" id="SFLDF00271">
    <property type="entry name" value="lipoyl_synthase"/>
    <property type="match status" value="1"/>
</dbReference>
<dbReference type="InterPro" id="IPR007197">
    <property type="entry name" value="rSAM"/>
</dbReference>
<organism evidence="11 12">
    <name type="scientific">Aquicella siphonis</name>
    <dbReference type="NCBI Taxonomy" id="254247"/>
    <lineage>
        <taxon>Bacteria</taxon>
        <taxon>Pseudomonadati</taxon>
        <taxon>Pseudomonadota</taxon>
        <taxon>Gammaproteobacteria</taxon>
        <taxon>Legionellales</taxon>
        <taxon>Coxiellaceae</taxon>
        <taxon>Aquicella</taxon>
    </lineage>
</organism>
<dbReference type="InterPro" id="IPR003698">
    <property type="entry name" value="Lipoyl_synth"/>
</dbReference>
<evidence type="ECO:0000256" key="8">
    <source>
        <dbReference type="ARBA" id="ARBA00047326"/>
    </source>
</evidence>
<evidence type="ECO:0000256" key="4">
    <source>
        <dbReference type="ARBA" id="ARBA00022691"/>
    </source>
</evidence>
<dbReference type="RefSeq" id="WP_148339824.1">
    <property type="nucleotide sequence ID" value="NZ_LR699119.1"/>
</dbReference>
<dbReference type="GO" id="GO:0051539">
    <property type="term" value="F:4 iron, 4 sulfur cluster binding"/>
    <property type="evidence" value="ECO:0007669"/>
    <property type="project" value="UniProtKB-UniRule"/>
</dbReference>
<evidence type="ECO:0000256" key="2">
    <source>
        <dbReference type="ARBA" id="ARBA00022490"/>
    </source>
</evidence>
<dbReference type="FunFam" id="3.20.20.70:FF:000040">
    <property type="entry name" value="Lipoyl synthase"/>
    <property type="match status" value="1"/>
</dbReference>
<dbReference type="KEGG" id="asip:AQUSIP_18200"/>
<dbReference type="GO" id="GO:0016992">
    <property type="term" value="F:lipoate synthase activity"/>
    <property type="evidence" value="ECO:0007669"/>
    <property type="project" value="UniProtKB-UniRule"/>
</dbReference>
<keyword evidence="12" id="KW-1185">Reference proteome</keyword>
<dbReference type="AlphaFoldDB" id="A0A5E4PJ96"/>
<feature type="binding site" evidence="9">
    <location>
        <position position="65"/>
    </location>
    <ligand>
        <name>[4Fe-4S] cluster</name>
        <dbReference type="ChEBI" id="CHEBI:49883"/>
        <label>1</label>
    </ligand>
</feature>
<dbReference type="EC" id="2.8.1.8" evidence="9"/>
<dbReference type="InterPro" id="IPR013785">
    <property type="entry name" value="Aldolase_TIM"/>
</dbReference>
<evidence type="ECO:0000313" key="11">
    <source>
        <dbReference type="EMBL" id="VVC76507.1"/>
    </source>
</evidence>
<dbReference type="HAMAP" id="MF_00206">
    <property type="entry name" value="Lipoyl_synth"/>
    <property type="match status" value="1"/>
</dbReference>
<dbReference type="PROSITE" id="PS51918">
    <property type="entry name" value="RADICAL_SAM"/>
    <property type="match status" value="1"/>
</dbReference>
<dbReference type="SUPFAM" id="SSF102114">
    <property type="entry name" value="Radical SAM enzymes"/>
    <property type="match status" value="1"/>
</dbReference>
<feature type="binding site" evidence="9">
    <location>
        <position position="70"/>
    </location>
    <ligand>
        <name>[4Fe-4S] cluster</name>
        <dbReference type="ChEBI" id="CHEBI:49883"/>
        <label>1</label>
    </ligand>
</feature>
<keyword evidence="5 9" id="KW-0479">Metal-binding</keyword>
<dbReference type="UniPathway" id="UPA00538">
    <property type="reaction ID" value="UER00593"/>
</dbReference>
<evidence type="ECO:0000259" key="10">
    <source>
        <dbReference type="PROSITE" id="PS51918"/>
    </source>
</evidence>
<reference evidence="11 12" key="1">
    <citation type="submission" date="2019-08" db="EMBL/GenBank/DDBJ databases">
        <authorList>
            <person name="Guy L."/>
        </authorList>
    </citation>
    <scope>NUCLEOTIDE SEQUENCE [LARGE SCALE GENOMIC DNA]</scope>
    <source>
        <strain evidence="11 12">SGT-108</strain>
    </source>
</reference>
<dbReference type="Proteomes" id="UP000324194">
    <property type="component" value="Chromosome 1"/>
</dbReference>
<keyword evidence="7 9" id="KW-0411">Iron-sulfur</keyword>
<name>A0A5E4PJ96_9COXI</name>
<dbReference type="Pfam" id="PF04055">
    <property type="entry name" value="Radical_SAM"/>
    <property type="match status" value="1"/>
</dbReference>
<keyword evidence="2 9" id="KW-0963">Cytoplasm</keyword>
<dbReference type="GO" id="GO:0046872">
    <property type="term" value="F:metal ion binding"/>
    <property type="evidence" value="ECO:0007669"/>
    <property type="project" value="UniProtKB-KW"/>
</dbReference>
<feature type="binding site" evidence="9">
    <location>
        <position position="76"/>
    </location>
    <ligand>
        <name>[4Fe-4S] cluster</name>
        <dbReference type="ChEBI" id="CHEBI:49883"/>
        <label>1</label>
    </ligand>
</feature>
<evidence type="ECO:0000313" key="12">
    <source>
        <dbReference type="Proteomes" id="UP000324194"/>
    </source>
</evidence>
<dbReference type="NCBIfam" id="NF004019">
    <property type="entry name" value="PRK05481.1"/>
    <property type="match status" value="1"/>
</dbReference>
<dbReference type="SFLD" id="SFLDG01058">
    <property type="entry name" value="lipoyl_synthase_like"/>
    <property type="match status" value="1"/>
</dbReference>
<feature type="binding site" evidence="9">
    <location>
        <position position="305"/>
    </location>
    <ligand>
        <name>[4Fe-4S] cluster</name>
        <dbReference type="ChEBI" id="CHEBI:49883"/>
        <label>1</label>
    </ligand>
</feature>
<dbReference type="PANTHER" id="PTHR10949">
    <property type="entry name" value="LIPOYL SYNTHASE"/>
    <property type="match status" value="1"/>
</dbReference>
<dbReference type="SFLD" id="SFLDS00029">
    <property type="entry name" value="Radical_SAM"/>
    <property type="match status" value="1"/>
</dbReference>
<evidence type="ECO:0000256" key="7">
    <source>
        <dbReference type="ARBA" id="ARBA00023014"/>
    </source>
</evidence>
<feature type="binding site" evidence="9">
    <location>
        <position position="98"/>
    </location>
    <ligand>
        <name>[4Fe-4S] cluster</name>
        <dbReference type="ChEBI" id="CHEBI:49883"/>
        <label>2</label>
        <note>4Fe-4S-S-AdoMet</note>
    </ligand>
</feature>
<comment type="similarity">
    <text evidence="9">Belongs to the radical SAM superfamily. Lipoyl synthase family.</text>
</comment>
<dbReference type="InterPro" id="IPR058240">
    <property type="entry name" value="rSAM_sf"/>
</dbReference>
<dbReference type="OrthoDB" id="9787898at2"/>
<evidence type="ECO:0000256" key="1">
    <source>
        <dbReference type="ARBA" id="ARBA00022485"/>
    </source>
</evidence>
<comment type="pathway">
    <text evidence="9">Protein modification; protein lipoylation via endogenous pathway; protein N(6)-(lipoyl)lysine from octanoyl-[acyl-carrier-protein]: step 2/2.</text>
</comment>
<comment type="catalytic activity">
    <reaction evidence="8 9">
        <text>[[Fe-S] cluster scaffold protein carrying a second [4Fe-4S](2+) cluster] + N(6)-octanoyl-L-lysyl-[protein] + 2 oxidized [2Fe-2S]-[ferredoxin] + 2 S-adenosyl-L-methionine + 4 H(+) = [[Fe-S] cluster scaffold protein] + N(6)-[(R)-dihydrolipoyl]-L-lysyl-[protein] + 4 Fe(3+) + 2 hydrogen sulfide + 2 5'-deoxyadenosine + 2 L-methionine + 2 reduced [2Fe-2S]-[ferredoxin]</text>
        <dbReference type="Rhea" id="RHEA:16585"/>
        <dbReference type="Rhea" id="RHEA-COMP:9928"/>
        <dbReference type="Rhea" id="RHEA-COMP:10000"/>
        <dbReference type="Rhea" id="RHEA-COMP:10001"/>
        <dbReference type="Rhea" id="RHEA-COMP:10475"/>
        <dbReference type="Rhea" id="RHEA-COMP:14568"/>
        <dbReference type="Rhea" id="RHEA-COMP:14569"/>
        <dbReference type="ChEBI" id="CHEBI:15378"/>
        <dbReference type="ChEBI" id="CHEBI:17319"/>
        <dbReference type="ChEBI" id="CHEBI:29034"/>
        <dbReference type="ChEBI" id="CHEBI:29919"/>
        <dbReference type="ChEBI" id="CHEBI:33722"/>
        <dbReference type="ChEBI" id="CHEBI:33737"/>
        <dbReference type="ChEBI" id="CHEBI:33738"/>
        <dbReference type="ChEBI" id="CHEBI:57844"/>
        <dbReference type="ChEBI" id="CHEBI:59789"/>
        <dbReference type="ChEBI" id="CHEBI:78809"/>
        <dbReference type="ChEBI" id="CHEBI:83100"/>
        <dbReference type="EC" id="2.8.1.8"/>
    </reaction>
</comment>
<dbReference type="NCBIfam" id="NF009544">
    <property type="entry name" value="PRK12928.1"/>
    <property type="match status" value="1"/>
</dbReference>
<gene>
    <name evidence="9 11" type="primary">lipA</name>
    <name evidence="11" type="ORF">AQUSIP_18200</name>
</gene>
<dbReference type="GO" id="GO:0005737">
    <property type="term" value="C:cytoplasm"/>
    <property type="evidence" value="ECO:0007669"/>
    <property type="project" value="UniProtKB-SubCell"/>
</dbReference>
<dbReference type="NCBIfam" id="TIGR00510">
    <property type="entry name" value="lipA"/>
    <property type="match status" value="1"/>
</dbReference>
<dbReference type="SMART" id="SM00729">
    <property type="entry name" value="Elp3"/>
    <property type="match status" value="1"/>
</dbReference>
<sequence>MDTKTTVKTDAKQRGADKLSRIPVKIMPTDAPLRKPDWIRVKIPASPAVSDLKKLLRENKLVTVCEEAACPNLPECFTHGTATFMIMGDKCTRRCSFCDVAHGRPDPLDPDEPAHLASTIAQMGLRYVVVTSVDRDDLRDGGAGHFTACIRAIREKNPTIKIEILVPDYRGRMDIALAVSGEALPDVFNHNIETVPRLYRQARPGSDYDHSLRLLQEFKKRYPDIPTKSGIMLGLGETNEEVIQTLTDLRKHDVDMVTLGQYLQPSRYHMPVARYVTPDEFKQFGAAAKEMGFKNIASGPLVRSSYHADKQAAGEEVT</sequence>
<comment type="subcellular location">
    <subcellularLocation>
        <location evidence="9">Cytoplasm</location>
    </subcellularLocation>
</comment>
<accession>A0A5E4PJ96</accession>
<feature type="domain" description="Radical SAM core" evidence="10">
    <location>
        <begin position="77"/>
        <end position="294"/>
    </location>
</feature>
<dbReference type="InterPro" id="IPR006638">
    <property type="entry name" value="Elp3/MiaA/NifB-like_rSAM"/>
</dbReference>
<comment type="cofactor">
    <cofactor evidence="9">
        <name>[4Fe-4S] cluster</name>
        <dbReference type="ChEBI" id="CHEBI:49883"/>
    </cofactor>
    <text evidence="9">Binds 2 [4Fe-4S] clusters per subunit. One cluster is coordinated with 3 cysteines and an exchangeable S-adenosyl-L-methionine.</text>
</comment>
<comment type="function">
    <text evidence="9">Catalyzes the radical-mediated insertion of two sulfur atoms into the C-6 and C-8 positions of the octanoyl moiety bound to the lipoyl domains of lipoate-dependent enzymes, thereby converting the octanoylated domains into lipoylated derivatives.</text>
</comment>
<dbReference type="PIRSF" id="PIRSF005963">
    <property type="entry name" value="Lipoyl_synth"/>
    <property type="match status" value="1"/>
</dbReference>
<dbReference type="InterPro" id="IPR031691">
    <property type="entry name" value="LIAS_N"/>
</dbReference>
<feature type="binding site" evidence="9">
    <location>
        <position position="95"/>
    </location>
    <ligand>
        <name>[4Fe-4S] cluster</name>
        <dbReference type="ChEBI" id="CHEBI:49883"/>
        <label>2</label>
        <note>4Fe-4S-S-AdoMet</note>
    </ligand>
</feature>
<evidence type="ECO:0000256" key="6">
    <source>
        <dbReference type="ARBA" id="ARBA00023004"/>
    </source>
</evidence>
<keyword evidence="3 9" id="KW-0808">Transferase</keyword>
<keyword evidence="4 9" id="KW-0949">S-adenosyl-L-methionine</keyword>
<dbReference type="GO" id="GO:0009249">
    <property type="term" value="P:protein lipoylation"/>
    <property type="evidence" value="ECO:0007669"/>
    <property type="project" value="UniProtKB-UniRule"/>
</dbReference>
<keyword evidence="6 9" id="KW-0408">Iron</keyword>